<dbReference type="SUPFAM" id="SSF51161">
    <property type="entry name" value="Trimeric LpxA-like enzymes"/>
    <property type="match status" value="1"/>
</dbReference>
<dbReference type="Gene3D" id="2.160.10.10">
    <property type="entry name" value="Hexapeptide repeat proteins"/>
    <property type="match status" value="1"/>
</dbReference>
<dbReference type="PANTHER" id="PTHR13061:SF29">
    <property type="entry name" value="GAMMA CARBONIC ANHYDRASE-LIKE 1, MITOCHONDRIAL-RELATED"/>
    <property type="match status" value="1"/>
</dbReference>
<proteinExistence type="predicted"/>
<evidence type="ECO:0000313" key="2">
    <source>
        <dbReference type="Proteomes" id="UP001166304"/>
    </source>
</evidence>
<dbReference type="Pfam" id="PF00132">
    <property type="entry name" value="Hexapep"/>
    <property type="match status" value="1"/>
</dbReference>
<dbReference type="EMBL" id="JAHQXE010000004">
    <property type="protein sequence ID" value="MBV0902881.1"/>
    <property type="molecule type" value="Genomic_DNA"/>
</dbReference>
<dbReference type="Proteomes" id="UP001166304">
    <property type="component" value="Unassembled WGS sequence"/>
</dbReference>
<accession>A0AA41G3H3</accession>
<organism evidence="1 2">
    <name type="scientific">Haloarcula salina</name>
    <dbReference type="NCBI Taxonomy" id="1429914"/>
    <lineage>
        <taxon>Archaea</taxon>
        <taxon>Methanobacteriati</taxon>
        <taxon>Methanobacteriota</taxon>
        <taxon>Stenosarchaea group</taxon>
        <taxon>Halobacteria</taxon>
        <taxon>Halobacteriales</taxon>
        <taxon>Haloarculaceae</taxon>
        <taxon>Haloarcula</taxon>
    </lineage>
</organism>
<dbReference type="RefSeq" id="WP_162414446.1">
    <property type="nucleotide sequence ID" value="NZ_JAHQXE010000004.1"/>
</dbReference>
<name>A0AA41G3H3_9EURY</name>
<reference evidence="1" key="1">
    <citation type="submission" date="2021-06" db="EMBL/GenBank/DDBJ databases">
        <title>New haloarchaea isolates fom saline soil.</title>
        <authorList>
            <person name="Duran-Viseras A."/>
            <person name="Sanchez-Porro C.S."/>
            <person name="Ventosa A."/>
        </authorList>
    </citation>
    <scope>NUCLEOTIDE SEQUENCE</scope>
    <source>
        <strain evidence="1">JCM 18369</strain>
    </source>
</reference>
<comment type="caution">
    <text evidence="1">The sequence shown here is derived from an EMBL/GenBank/DDBJ whole genome shotgun (WGS) entry which is preliminary data.</text>
</comment>
<dbReference type="InterPro" id="IPR050484">
    <property type="entry name" value="Transf_Hexapept/Carb_Anhydrase"/>
</dbReference>
<dbReference type="AlphaFoldDB" id="A0AA41G3H3"/>
<dbReference type="InterPro" id="IPR001451">
    <property type="entry name" value="Hexapep"/>
</dbReference>
<dbReference type="CDD" id="cd04645">
    <property type="entry name" value="LbH_gamma_CA_like"/>
    <property type="match status" value="1"/>
</dbReference>
<dbReference type="InterPro" id="IPR047324">
    <property type="entry name" value="LbH_gamma_CA-like"/>
</dbReference>
<evidence type="ECO:0000313" key="1">
    <source>
        <dbReference type="EMBL" id="MBV0902881.1"/>
    </source>
</evidence>
<protein>
    <submittedName>
        <fullName evidence="1">Gamma carbonic anhydrase family protein</fullName>
    </submittedName>
</protein>
<dbReference type="PANTHER" id="PTHR13061">
    <property type="entry name" value="DYNACTIN SUBUNIT P25"/>
    <property type="match status" value="1"/>
</dbReference>
<dbReference type="InterPro" id="IPR011004">
    <property type="entry name" value="Trimer_LpxA-like_sf"/>
</dbReference>
<gene>
    <name evidence="1" type="ORF">KTS37_13890</name>
</gene>
<sequence length="168" mass="18126">MQEPIYGKSPAVAESAFVSKQSALIGDVTVGERSSVWPFTCLRGDDDEMPTSVGDECNVQEFSMLHGATLEDRVSIGHSVTVDYATVGEHSLVGINSAVLRGATVGSNCLVAAGSLVRQGQTVPDGHLAYGVPAETRPLSDTQREEIAMVHEHYVELGRDYRETDRFE</sequence>
<keyword evidence="2" id="KW-1185">Reference proteome</keyword>